<accession>A0A8J8NHR2</accession>
<keyword evidence="2" id="KW-1185">Reference proteome</keyword>
<dbReference type="EMBL" id="RRYP01015667">
    <property type="protein sequence ID" value="TNV75406.1"/>
    <property type="molecule type" value="Genomic_DNA"/>
</dbReference>
<evidence type="ECO:0000313" key="1">
    <source>
        <dbReference type="EMBL" id="TNV75406.1"/>
    </source>
</evidence>
<dbReference type="AlphaFoldDB" id="A0A8J8NHR2"/>
<protein>
    <submittedName>
        <fullName evidence="1">Uncharacterized protein</fullName>
    </submittedName>
</protein>
<dbReference type="Proteomes" id="UP000785679">
    <property type="component" value="Unassembled WGS sequence"/>
</dbReference>
<organism evidence="1 2">
    <name type="scientific">Halteria grandinella</name>
    <dbReference type="NCBI Taxonomy" id="5974"/>
    <lineage>
        <taxon>Eukaryota</taxon>
        <taxon>Sar</taxon>
        <taxon>Alveolata</taxon>
        <taxon>Ciliophora</taxon>
        <taxon>Intramacronucleata</taxon>
        <taxon>Spirotrichea</taxon>
        <taxon>Stichotrichia</taxon>
        <taxon>Sporadotrichida</taxon>
        <taxon>Halteriidae</taxon>
        <taxon>Halteria</taxon>
    </lineage>
</organism>
<name>A0A8J8NHR2_HALGN</name>
<reference evidence="1" key="1">
    <citation type="submission" date="2019-06" db="EMBL/GenBank/DDBJ databases">
        <authorList>
            <person name="Zheng W."/>
        </authorList>
    </citation>
    <scope>NUCLEOTIDE SEQUENCE</scope>
    <source>
        <strain evidence="1">QDHG01</strain>
    </source>
</reference>
<comment type="caution">
    <text evidence="1">The sequence shown here is derived from an EMBL/GenBank/DDBJ whole genome shotgun (WGS) entry which is preliminary data.</text>
</comment>
<evidence type="ECO:0000313" key="2">
    <source>
        <dbReference type="Proteomes" id="UP000785679"/>
    </source>
</evidence>
<proteinExistence type="predicted"/>
<gene>
    <name evidence="1" type="ORF">FGO68_gene10392</name>
</gene>
<sequence length="78" mass="9199">MRRLSGLRHLAWVGGFGFESQRVHFYWSIIAFAGFSLFQQFLRVLTHSLIIILWASNQTLKSYHRYVNPDCIFGNLHK</sequence>